<evidence type="ECO:0000313" key="3">
    <source>
        <dbReference type="EMBL" id="OUP16801.1"/>
    </source>
</evidence>
<evidence type="ECO:0000313" key="2">
    <source>
        <dbReference type="EMBL" id="MDB9136944.1"/>
    </source>
</evidence>
<name>A0A1Y4IGJ8_PARDI</name>
<reference evidence="2" key="3">
    <citation type="submission" date="2023-01" db="EMBL/GenBank/DDBJ databases">
        <title>Human gut microbiome strain richness.</title>
        <authorList>
            <person name="Chen-Liaw A."/>
        </authorList>
    </citation>
    <scope>NUCLEOTIDE SEQUENCE</scope>
    <source>
        <strain evidence="2">D35st1_E5_D35t1_190705</strain>
    </source>
</reference>
<evidence type="ECO:0000313" key="4">
    <source>
        <dbReference type="Proteomes" id="UP000195950"/>
    </source>
</evidence>
<reference evidence="3" key="2">
    <citation type="journal article" date="2018" name="BMC Genomics">
        <title>Whole genome sequencing and function prediction of 133 gut anaerobes isolated from chicken caecum in pure cultures.</title>
        <authorList>
            <person name="Medvecky M."/>
            <person name="Cejkova D."/>
            <person name="Polansky O."/>
            <person name="Karasova D."/>
            <person name="Kubasova T."/>
            <person name="Cizek A."/>
            <person name="Rychlik I."/>
        </authorList>
    </citation>
    <scope>NUCLEOTIDE SEQUENCE</scope>
    <source>
        <strain evidence="3">An199</strain>
    </source>
</reference>
<sequence>MKWLKDDSYNAMKQAADNWDKLLNKVLGDNPDMKAEDVTVDQLLDSIESTGNTSDLQEQLSTAQEELKEKDTLIEQLQSDVAELKGTPAGKKPEAKVKQEPTAETGDIKDFADKHEDDTLAIMAEAEKTGFFKH</sequence>
<comment type="caution">
    <text evidence="3">The sequence shown here is derived from an EMBL/GenBank/DDBJ whole genome shotgun (WGS) entry which is preliminary data.</text>
</comment>
<dbReference type="Proteomes" id="UP000195950">
    <property type="component" value="Unassembled WGS sequence"/>
</dbReference>
<dbReference type="AlphaFoldDB" id="A0A1Y4IGJ8"/>
<dbReference type="EMBL" id="NFJX01000014">
    <property type="protein sequence ID" value="OUP16801.1"/>
    <property type="molecule type" value="Genomic_DNA"/>
</dbReference>
<evidence type="ECO:0000256" key="1">
    <source>
        <dbReference type="SAM" id="MobiDB-lite"/>
    </source>
</evidence>
<feature type="compositionally biased region" description="Basic and acidic residues" evidence="1">
    <location>
        <begin position="91"/>
        <end position="112"/>
    </location>
</feature>
<organism evidence="3 4">
    <name type="scientific">Parabacteroides distasonis</name>
    <dbReference type="NCBI Taxonomy" id="823"/>
    <lineage>
        <taxon>Bacteria</taxon>
        <taxon>Pseudomonadati</taxon>
        <taxon>Bacteroidota</taxon>
        <taxon>Bacteroidia</taxon>
        <taxon>Bacteroidales</taxon>
        <taxon>Tannerellaceae</taxon>
        <taxon>Parabacteroides</taxon>
    </lineage>
</organism>
<protein>
    <submittedName>
        <fullName evidence="3">Peptidase S49</fullName>
    </submittedName>
</protein>
<dbReference type="Proteomes" id="UP001211522">
    <property type="component" value="Unassembled WGS sequence"/>
</dbReference>
<accession>A0A1Y4IGJ8</accession>
<proteinExistence type="predicted"/>
<dbReference type="RefSeq" id="WP_022192459.1">
    <property type="nucleotide sequence ID" value="NZ_DAWDPQ010000208.1"/>
</dbReference>
<feature type="region of interest" description="Disordered" evidence="1">
    <location>
        <begin position="83"/>
        <end position="112"/>
    </location>
</feature>
<gene>
    <name evidence="3" type="ORF">B5F32_14585</name>
    <name evidence="2" type="ORF">PN612_00300</name>
</gene>
<reference evidence="4" key="1">
    <citation type="submission" date="2017-04" db="EMBL/GenBank/DDBJ databases">
        <title>Function of individual gut microbiota members based on whole genome sequencing of pure cultures obtained from chicken caecum.</title>
        <authorList>
            <person name="Medvecky M."/>
            <person name="Cejkova D."/>
            <person name="Polansky O."/>
            <person name="Karasova D."/>
            <person name="Kubasova T."/>
            <person name="Cizek A."/>
            <person name="Rychlik I."/>
        </authorList>
    </citation>
    <scope>NUCLEOTIDE SEQUENCE [LARGE SCALE GENOMIC DNA]</scope>
    <source>
        <strain evidence="4">An199</strain>
    </source>
</reference>
<dbReference type="EMBL" id="JAQMPX010000003">
    <property type="protein sequence ID" value="MDB9136944.1"/>
    <property type="molecule type" value="Genomic_DNA"/>
</dbReference>